<name>A0AA38H3N9_9TREE</name>
<feature type="compositionally biased region" description="Basic residues" evidence="1">
    <location>
        <begin position="301"/>
        <end position="310"/>
    </location>
</feature>
<dbReference type="EMBL" id="JAKWFO010000015">
    <property type="protein sequence ID" value="KAI9632111.1"/>
    <property type="molecule type" value="Genomic_DNA"/>
</dbReference>
<feature type="compositionally biased region" description="Gly residues" evidence="1">
    <location>
        <begin position="409"/>
        <end position="420"/>
    </location>
</feature>
<feature type="compositionally biased region" description="Low complexity" evidence="1">
    <location>
        <begin position="170"/>
        <end position="183"/>
    </location>
</feature>
<feature type="region of interest" description="Disordered" evidence="1">
    <location>
        <begin position="136"/>
        <end position="192"/>
    </location>
</feature>
<feature type="region of interest" description="Disordered" evidence="1">
    <location>
        <begin position="408"/>
        <end position="427"/>
    </location>
</feature>
<dbReference type="GeneID" id="77727308"/>
<reference evidence="2" key="1">
    <citation type="journal article" date="2022" name="G3 (Bethesda)">
        <title>High quality genome of the basidiomycete yeast Dioszegia hungarica PDD-24b-2 isolated from cloud water.</title>
        <authorList>
            <person name="Jarrige D."/>
            <person name="Haridas S."/>
            <person name="Bleykasten-Grosshans C."/>
            <person name="Joly M."/>
            <person name="Nadalig T."/>
            <person name="Sancelme M."/>
            <person name="Vuilleumier S."/>
            <person name="Grigoriev I.V."/>
            <person name="Amato P."/>
            <person name="Bringel F."/>
        </authorList>
    </citation>
    <scope>NUCLEOTIDE SEQUENCE</scope>
    <source>
        <strain evidence="2">PDD-24b-2</strain>
    </source>
</reference>
<proteinExistence type="predicted"/>
<accession>A0AA38H3N9</accession>
<protein>
    <submittedName>
        <fullName evidence="2">Uncharacterized protein</fullName>
    </submittedName>
</protein>
<gene>
    <name evidence="2" type="ORF">MKK02DRAFT_30657</name>
</gene>
<sequence>MGRWAQSEFDRVLLEKVKILFEAARDPLVESSNLDLRFRTFVRTLDPRDKAIQACFRTLVQQSHLTNARARAHRPISDYLADLGQPTDTAERFGPPSPPPRVHTRLRRHGLPDSGGQPPLASWLLARDMPASAAAAAATDVEATTRRVLPLPARRPQDELAPLLARTRPTGSATASGSGSGTSRAHSPSRMRRLGLDPSAATFVPRNGAPRPPSPPSAASAAWLSEYIPTGPTGPDLSFSDDEEADYMGGFFDSGIVPPPRFSEYVPGSILGADRRRRQREEEFGVDGEEDEAYPYGAGGRRQRLRRSRAPTRGAGGAADDEVEAMFGRYTGGGDYGADDSALLFQPTTDMPQPGPGTESGADIPYPHTAETYAARRRNRNHSSNRPAWGGNSLTDYILGFADEFGEAGPSGAGGGSGRAGEGEEEGAVVDDGGVAAVDQFIARTLRRRERADASGIGGRDTRRDGIVLDLEDEELEGGERGVWSNEWHPTEGAMEGMDPRLLAAYEEGLYDLE</sequence>
<dbReference type="RefSeq" id="XP_052941888.1">
    <property type="nucleotide sequence ID" value="XM_053088103.1"/>
</dbReference>
<evidence type="ECO:0000313" key="3">
    <source>
        <dbReference type="Proteomes" id="UP001164286"/>
    </source>
</evidence>
<evidence type="ECO:0000313" key="2">
    <source>
        <dbReference type="EMBL" id="KAI9632111.1"/>
    </source>
</evidence>
<evidence type="ECO:0000256" key="1">
    <source>
        <dbReference type="SAM" id="MobiDB-lite"/>
    </source>
</evidence>
<feature type="region of interest" description="Disordered" evidence="1">
    <location>
        <begin position="85"/>
        <end position="119"/>
    </location>
</feature>
<feature type="region of interest" description="Disordered" evidence="1">
    <location>
        <begin position="282"/>
        <end position="319"/>
    </location>
</feature>
<feature type="region of interest" description="Disordered" evidence="1">
    <location>
        <begin position="200"/>
        <end position="219"/>
    </location>
</feature>
<organism evidence="2 3">
    <name type="scientific">Dioszegia hungarica</name>
    <dbReference type="NCBI Taxonomy" id="4972"/>
    <lineage>
        <taxon>Eukaryota</taxon>
        <taxon>Fungi</taxon>
        <taxon>Dikarya</taxon>
        <taxon>Basidiomycota</taxon>
        <taxon>Agaricomycotina</taxon>
        <taxon>Tremellomycetes</taxon>
        <taxon>Tremellales</taxon>
        <taxon>Bulleribasidiaceae</taxon>
        <taxon>Dioszegia</taxon>
    </lineage>
</organism>
<comment type="caution">
    <text evidence="2">The sequence shown here is derived from an EMBL/GenBank/DDBJ whole genome shotgun (WGS) entry which is preliminary data.</text>
</comment>
<dbReference type="Proteomes" id="UP001164286">
    <property type="component" value="Unassembled WGS sequence"/>
</dbReference>
<feature type="compositionally biased region" description="Acidic residues" evidence="1">
    <location>
        <begin position="284"/>
        <end position="293"/>
    </location>
</feature>
<dbReference type="AlphaFoldDB" id="A0AA38H3N9"/>
<keyword evidence="3" id="KW-1185">Reference proteome</keyword>